<evidence type="ECO:0000256" key="2">
    <source>
        <dbReference type="ARBA" id="ARBA00022490"/>
    </source>
</evidence>
<dbReference type="Proteomes" id="UP000730161">
    <property type="component" value="Unassembled WGS sequence"/>
</dbReference>
<dbReference type="GO" id="GO:0008312">
    <property type="term" value="F:7S RNA binding"/>
    <property type="evidence" value="ECO:0007669"/>
    <property type="project" value="UniProtKB-UniRule"/>
</dbReference>
<keyword evidence="3 5" id="KW-0733">Signal recognition particle</keyword>
<evidence type="ECO:0000313" key="6">
    <source>
        <dbReference type="EMBL" id="MBR1369476.1"/>
    </source>
</evidence>
<comment type="caution">
    <text evidence="6">The sequence shown here is derived from an EMBL/GenBank/DDBJ whole genome shotgun (WGS) entry which is preliminary data.</text>
</comment>
<keyword evidence="5" id="KW-0694">RNA-binding</keyword>
<dbReference type="GO" id="GO:0006617">
    <property type="term" value="P:SRP-dependent cotranslational protein targeting to membrane, signal sequence recognition"/>
    <property type="evidence" value="ECO:0007669"/>
    <property type="project" value="TreeGrafter"/>
</dbReference>
<comment type="subunit">
    <text evidence="5">Part of the signal recognition particle protein translocation system, which is composed of SRP and FtsY. Archaeal SRP consists of a 7S RNA molecule of 300 nucleotides and two protein subunits: SRP54 and SRP19.</text>
</comment>
<evidence type="ECO:0000256" key="3">
    <source>
        <dbReference type="ARBA" id="ARBA00023135"/>
    </source>
</evidence>
<dbReference type="Gene3D" id="3.30.56.30">
    <property type="entry name" value="Signal recognition particle, SRP19-like subunit"/>
    <property type="match status" value="1"/>
</dbReference>
<keyword evidence="4 5" id="KW-0687">Ribonucleoprotein</keyword>
<evidence type="ECO:0000256" key="4">
    <source>
        <dbReference type="ARBA" id="ARBA00023274"/>
    </source>
</evidence>
<comment type="similarity">
    <text evidence="5">Belongs to the SRP19 family.</text>
</comment>
<dbReference type="InterPro" id="IPR022938">
    <property type="entry name" value="SRP19_arc-type"/>
</dbReference>
<dbReference type="InterPro" id="IPR002778">
    <property type="entry name" value="Signal_recog_particle_SRP19"/>
</dbReference>
<evidence type="ECO:0000256" key="1">
    <source>
        <dbReference type="ARBA" id="ARBA00004496"/>
    </source>
</evidence>
<protein>
    <recommendedName>
        <fullName evidence="5">Signal recognition particle 19 kDa protein</fullName>
        <shortName evidence="5">SRP19</shortName>
    </recommendedName>
</protein>
<dbReference type="Pfam" id="PF01922">
    <property type="entry name" value="SRP19"/>
    <property type="match status" value="1"/>
</dbReference>
<gene>
    <name evidence="5" type="primary">srp19</name>
    <name evidence="6" type="ORF">RJ53_08215</name>
</gene>
<dbReference type="RefSeq" id="WP_211531184.1">
    <property type="nucleotide sequence ID" value="NZ_JWHL01000013.1"/>
</dbReference>
<name>A0A8J8B579_9EURY</name>
<keyword evidence="7" id="KW-1185">Reference proteome</keyword>
<keyword evidence="2 5" id="KW-0963">Cytoplasm</keyword>
<dbReference type="SUPFAM" id="SSF69695">
    <property type="entry name" value="SRP19"/>
    <property type="match status" value="1"/>
</dbReference>
<dbReference type="PANTHER" id="PTHR17453:SF0">
    <property type="entry name" value="SIGNAL RECOGNITION PARTICLE 19 KDA PROTEIN"/>
    <property type="match status" value="1"/>
</dbReference>
<comment type="function">
    <text evidence="5">Involved in targeting and insertion of nascent membrane proteins into the cytoplasmic membrane. Binds directly to 7S RNA and mediates binding of the 54 kDa subunit of the SRP.</text>
</comment>
<evidence type="ECO:0000313" key="7">
    <source>
        <dbReference type="Proteomes" id="UP000730161"/>
    </source>
</evidence>
<dbReference type="GO" id="GO:0048500">
    <property type="term" value="C:signal recognition particle"/>
    <property type="evidence" value="ECO:0007669"/>
    <property type="project" value="UniProtKB-UniRule"/>
</dbReference>
<organism evidence="6 7">
    <name type="scientific">Methanocalculus chunghsingensis</name>
    <dbReference type="NCBI Taxonomy" id="156457"/>
    <lineage>
        <taxon>Archaea</taxon>
        <taxon>Methanobacteriati</taxon>
        <taxon>Methanobacteriota</taxon>
        <taxon>Stenosarchaea group</taxon>
        <taxon>Methanomicrobia</taxon>
        <taxon>Methanomicrobiales</taxon>
        <taxon>Methanocalculaceae</taxon>
        <taxon>Methanocalculus</taxon>
    </lineage>
</organism>
<accession>A0A8J8B579</accession>
<reference evidence="6" key="1">
    <citation type="submission" date="2014-12" db="EMBL/GenBank/DDBJ databases">
        <authorList>
            <person name="Huang H.-H."/>
            <person name="Chen S.-C."/>
            <person name="Lai M.-C."/>
        </authorList>
    </citation>
    <scope>NUCLEOTIDE SEQUENCE</scope>
    <source>
        <strain evidence="6">K1F9705b</strain>
    </source>
</reference>
<dbReference type="EMBL" id="JWHL01000013">
    <property type="protein sequence ID" value="MBR1369476.1"/>
    <property type="molecule type" value="Genomic_DNA"/>
</dbReference>
<comment type="subcellular location">
    <subcellularLocation>
        <location evidence="1 5">Cytoplasm</location>
    </subcellularLocation>
</comment>
<dbReference type="OrthoDB" id="56356at2157"/>
<dbReference type="PANTHER" id="PTHR17453">
    <property type="entry name" value="SIGNAL RECOGNITION PARTICLE 19 KD PROTEIN"/>
    <property type="match status" value="1"/>
</dbReference>
<evidence type="ECO:0000256" key="5">
    <source>
        <dbReference type="HAMAP-Rule" id="MF_00305"/>
    </source>
</evidence>
<dbReference type="HAMAP" id="MF_00305">
    <property type="entry name" value="SRP19"/>
    <property type="match status" value="1"/>
</dbReference>
<proteinExistence type="inferred from homology"/>
<dbReference type="InterPro" id="IPR036521">
    <property type="entry name" value="SRP19-like_sf"/>
</dbReference>
<sequence length="91" mass="10506">MGTERILYPCYFNGTLTRAEGRRIPKSLALKSPKIQDIERTARRIGISDVVIEPNSHPAHWSHREGRLRISWDGSKESLIRKITKNLPEKQ</sequence>
<dbReference type="AlphaFoldDB" id="A0A8J8B579"/>